<dbReference type="PANTHER" id="PTHR34610">
    <property type="entry name" value="SSL7007 PROTEIN"/>
    <property type="match status" value="1"/>
</dbReference>
<proteinExistence type="predicted"/>
<dbReference type="EMBL" id="CP046622">
    <property type="protein sequence ID" value="QGW80542.1"/>
    <property type="molecule type" value="Genomic_DNA"/>
</dbReference>
<accession>A0A6I6H0Y5</accession>
<gene>
    <name evidence="2" type="ORF">GOQ09_02550</name>
</gene>
<dbReference type="NCBIfam" id="TIGR00305">
    <property type="entry name" value="putative toxin-antitoxin system toxin component, PIN family"/>
    <property type="match status" value="1"/>
</dbReference>
<protein>
    <submittedName>
        <fullName evidence="2">Putative toxin-antitoxin system toxin component, PIN family</fullName>
    </submittedName>
</protein>
<reference evidence="2 3" key="1">
    <citation type="submission" date="2019-12" db="EMBL/GenBank/DDBJ databases">
        <title>Hybrid Genome Assemblies of two High G+C Isolates from Undergraduate Microbiology Courses.</title>
        <authorList>
            <person name="Ne Ville C.J."/>
            <person name="Enright D."/>
            <person name="Hernandez I."/>
            <person name="Dodsworth J."/>
            <person name="Orwin P.M."/>
        </authorList>
    </citation>
    <scope>NUCLEOTIDE SEQUENCE [LARGE SCALE GENOMIC DNA]</scope>
    <source>
        <strain evidence="2 3">CSUSB</strain>
    </source>
</reference>
<dbReference type="InterPro" id="IPR002716">
    <property type="entry name" value="PIN_dom"/>
</dbReference>
<dbReference type="InterPro" id="IPR029060">
    <property type="entry name" value="PIN-like_dom_sf"/>
</dbReference>
<dbReference type="InterPro" id="IPR002850">
    <property type="entry name" value="PIN_toxin-like"/>
</dbReference>
<dbReference type="Proteomes" id="UP000425817">
    <property type="component" value="Chromosome"/>
</dbReference>
<evidence type="ECO:0000259" key="1">
    <source>
        <dbReference type="Pfam" id="PF13470"/>
    </source>
</evidence>
<evidence type="ECO:0000313" key="3">
    <source>
        <dbReference type="Proteomes" id="UP000425817"/>
    </source>
</evidence>
<feature type="domain" description="PIN" evidence="1">
    <location>
        <begin position="38"/>
        <end position="144"/>
    </location>
</feature>
<evidence type="ECO:0000313" key="2">
    <source>
        <dbReference type="EMBL" id="QGW80542.1"/>
    </source>
</evidence>
<name>A0A6I6H0Y5_VARPD</name>
<organism evidence="2 3">
    <name type="scientific">Variovorax paradoxus</name>
    <dbReference type="NCBI Taxonomy" id="34073"/>
    <lineage>
        <taxon>Bacteria</taxon>
        <taxon>Pseudomonadati</taxon>
        <taxon>Pseudomonadota</taxon>
        <taxon>Betaproteobacteria</taxon>
        <taxon>Burkholderiales</taxon>
        <taxon>Comamonadaceae</taxon>
        <taxon>Variovorax</taxon>
    </lineage>
</organism>
<dbReference type="RefSeq" id="WP_157611744.1">
    <property type="nucleotide sequence ID" value="NZ_CP046622.1"/>
</dbReference>
<dbReference type="PANTHER" id="PTHR34610:SF3">
    <property type="entry name" value="SSL7007 PROTEIN"/>
    <property type="match status" value="1"/>
</dbReference>
<dbReference type="AlphaFoldDB" id="A0A6I6H0Y5"/>
<dbReference type="OrthoDB" id="9802272at2"/>
<dbReference type="Pfam" id="PF13470">
    <property type="entry name" value="PIN_3"/>
    <property type="match status" value="1"/>
</dbReference>
<dbReference type="SUPFAM" id="SSF88723">
    <property type="entry name" value="PIN domain-like"/>
    <property type="match status" value="1"/>
</dbReference>
<sequence>MDGAVCACGGAWCNIGVIPNAHISISPEAANAAPGAFVVIDTNIALDLLVFDNPDCLPLAAALAASELRWLATASMRSELERVLGYPLIAARLARSNLAPQSVLAAFDAHVQLVAETPPRAPCVCKDPDDQVFIDLAVARRARLLSKDQAVLTMRKRLAAQGVVVQAVLAL</sequence>